<dbReference type="InterPro" id="IPR019261">
    <property type="entry name" value="PARG_cat_microbial"/>
</dbReference>
<organism evidence="3 4">
    <name type="scientific">Calocera viscosa (strain TUFC12733)</name>
    <dbReference type="NCBI Taxonomy" id="1330018"/>
    <lineage>
        <taxon>Eukaryota</taxon>
        <taxon>Fungi</taxon>
        <taxon>Dikarya</taxon>
        <taxon>Basidiomycota</taxon>
        <taxon>Agaricomycotina</taxon>
        <taxon>Dacrymycetes</taxon>
        <taxon>Dacrymycetales</taxon>
        <taxon>Dacrymycetaceae</taxon>
        <taxon>Calocera</taxon>
    </lineage>
</organism>
<evidence type="ECO:0000313" key="3">
    <source>
        <dbReference type="EMBL" id="KZO97270.1"/>
    </source>
</evidence>
<dbReference type="PANTHER" id="PTHR35596">
    <property type="entry name" value="DUF2263 DOMAIN-CONTAINING PROTEIN"/>
    <property type="match status" value="1"/>
</dbReference>
<protein>
    <recommendedName>
        <fullName evidence="2">Microbial-type PARG catalytic domain-containing protein</fullName>
    </recommendedName>
</protein>
<evidence type="ECO:0000259" key="2">
    <source>
        <dbReference type="Pfam" id="PF10021"/>
    </source>
</evidence>
<dbReference type="STRING" id="1330018.A0A167N283"/>
<dbReference type="InterPro" id="IPR012664">
    <property type="entry name" value="CHP02452"/>
</dbReference>
<reference evidence="3 4" key="1">
    <citation type="journal article" date="2016" name="Mol. Biol. Evol.">
        <title>Comparative Genomics of Early-Diverging Mushroom-Forming Fungi Provides Insights into the Origins of Lignocellulose Decay Capabilities.</title>
        <authorList>
            <person name="Nagy L.G."/>
            <person name="Riley R."/>
            <person name="Tritt A."/>
            <person name="Adam C."/>
            <person name="Daum C."/>
            <person name="Floudas D."/>
            <person name="Sun H."/>
            <person name="Yadav J.S."/>
            <person name="Pangilinan J."/>
            <person name="Larsson K.H."/>
            <person name="Matsuura K."/>
            <person name="Barry K."/>
            <person name="Labutti K."/>
            <person name="Kuo R."/>
            <person name="Ohm R.A."/>
            <person name="Bhattacharya S.S."/>
            <person name="Shirouzu T."/>
            <person name="Yoshinaga Y."/>
            <person name="Martin F.M."/>
            <person name="Grigoriev I.V."/>
            <person name="Hibbett D.S."/>
        </authorList>
    </citation>
    <scope>NUCLEOTIDE SEQUENCE [LARGE SCALE GENOMIC DNA]</scope>
    <source>
        <strain evidence="3 4">TUFC12733</strain>
    </source>
</reference>
<feature type="compositionally biased region" description="Low complexity" evidence="1">
    <location>
        <begin position="40"/>
        <end position="53"/>
    </location>
</feature>
<keyword evidence="4" id="KW-1185">Reference proteome</keyword>
<dbReference type="NCBIfam" id="TIGR02452">
    <property type="entry name" value="TIGR02452 family protein"/>
    <property type="match status" value="1"/>
</dbReference>
<gene>
    <name evidence="3" type="ORF">CALVIDRAFT_513566</name>
</gene>
<dbReference type="PANTHER" id="PTHR35596:SF1">
    <property type="entry name" value="MICROBIAL-TYPE PARG CATALYTIC DOMAIN-CONTAINING PROTEIN"/>
    <property type="match status" value="1"/>
</dbReference>
<dbReference type="Proteomes" id="UP000076738">
    <property type="component" value="Unassembled WGS sequence"/>
</dbReference>
<proteinExistence type="predicted"/>
<feature type="domain" description="Microbial-type PARG catalytic" evidence="2">
    <location>
        <begin position="133"/>
        <end position="286"/>
    </location>
</feature>
<name>A0A167N283_CALVF</name>
<evidence type="ECO:0000313" key="4">
    <source>
        <dbReference type="Proteomes" id="UP000076738"/>
    </source>
</evidence>
<sequence length="412" mass="45367">MKQNKIYEYFHKDAQGYADADSPALATLDPRDPRARRLSSSRPYSPYAPTPTRVLSGTASPSLAAASPVQRVYASASPAASYRDVPRSYASSPRARPDAREARRLVAEETLAILRSGVVPVPLAEADGGGSQPYDIGAAVDASVRATEFLADDDPLLLNWEELALAATERDDASDVSDGLPALRLPTNFGIFNRTTLSAARELRRQHPSRLTRIGVLNFASATKPGGGFLSGAEAQEESLARSSALYESLISPQGIRFYELHKALRTDGFYTHAMVYSPGVVVFRDDDAQLIEPYTVDMITSPAVNAGVVRQKLDYEEVERIIEREMAERMARILWLFQSRGCRHLVLGSFGTGVFQNRISMVASQWAELLALPHSKFFAVFERVEFAVLGNATFDEFRQAFEAKLMDLQPK</sequence>
<evidence type="ECO:0000256" key="1">
    <source>
        <dbReference type="SAM" id="MobiDB-lite"/>
    </source>
</evidence>
<dbReference type="AlphaFoldDB" id="A0A167N283"/>
<dbReference type="OrthoDB" id="9985428at2759"/>
<dbReference type="Pfam" id="PF10021">
    <property type="entry name" value="PARG_cat_microb"/>
    <property type="match status" value="1"/>
</dbReference>
<accession>A0A167N283</accession>
<feature type="region of interest" description="Disordered" evidence="1">
    <location>
        <begin position="20"/>
        <end position="55"/>
    </location>
</feature>
<dbReference type="EMBL" id="KV417280">
    <property type="protein sequence ID" value="KZO97270.1"/>
    <property type="molecule type" value="Genomic_DNA"/>
</dbReference>
<dbReference type="InterPro" id="IPR043472">
    <property type="entry name" value="Macro_dom-like"/>
</dbReference>
<dbReference type="Gene3D" id="3.40.220.10">
    <property type="entry name" value="Leucine Aminopeptidase, subunit E, domain 1"/>
    <property type="match status" value="1"/>
</dbReference>